<dbReference type="Pfam" id="PF20354">
    <property type="entry name" value="DUF6649"/>
    <property type="match status" value="1"/>
</dbReference>
<feature type="compositionally biased region" description="Low complexity" evidence="1">
    <location>
        <begin position="93"/>
        <end position="103"/>
    </location>
</feature>
<feature type="region of interest" description="Disordered" evidence="1">
    <location>
        <begin position="195"/>
        <end position="229"/>
    </location>
</feature>
<feature type="compositionally biased region" description="Acidic residues" evidence="1">
    <location>
        <begin position="220"/>
        <end position="229"/>
    </location>
</feature>
<dbReference type="EMBL" id="JASWJB010000223">
    <property type="protein sequence ID" value="KAK2593199.1"/>
    <property type="molecule type" value="Genomic_DNA"/>
</dbReference>
<dbReference type="Proteomes" id="UP001251528">
    <property type="component" value="Unassembled WGS sequence"/>
</dbReference>
<feature type="compositionally biased region" description="Polar residues" evidence="1">
    <location>
        <begin position="28"/>
        <end position="47"/>
    </location>
</feature>
<dbReference type="InterPro" id="IPR046591">
    <property type="entry name" value="DUF6649"/>
</dbReference>
<feature type="region of interest" description="Disordered" evidence="1">
    <location>
        <begin position="1"/>
        <end position="63"/>
    </location>
</feature>
<dbReference type="AlphaFoldDB" id="A0AAJ0CHR6"/>
<comment type="caution">
    <text evidence="2">The sequence shown here is derived from an EMBL/GenBank/DDBJ whole genome shotgun (WGS) entry which is preliminary data.</text>
</comment>
<feature type="compositionally biased region" description="Basic and acidic residues" evidence="1">
    <location>
        <begin position="54"/>
        <end position="63"/>
    </location>
</feature>
<accession>A0AAJ0CHR6</accession>
<evidence type="ECO:0000313" key="2">
    <source>
        <dbReference type="EMBL" id="KAK2593199.1"/>
    </source>
</evidence>
<proteinExistence type="predicted"/>
<keyword evidence="3" id="KW-1185">Reference proteome</keyword>
<evidence type="ECO:0000256" key="1">
    <source>
        <dbReference type="SAM" id="MobiDB-lite"/>
    </source>
</evidence>
<organism evidence="2 3">
    <name type="scientific">Conoideocrella luteorostrata</name>
    <dbReference type="NCBI Taxonomy" id="1105319"/>
    <lineage>
        <taxon>Eukaryota</taxon>
        <taxon>Fungi</taxon>
        <taxon>Dikarya</taxon>
        <taxon>Ascomycota</taxon>
        <taxon>Pezizomycotina</taxon>
        <taxon>Sordariomycetes</taxon>
        <taxon>Hypocreomycetidae</taxon>
        <taxon>Hypocreales</taxon>
        <taxon>Clavicipitaceae</taxon>
        <taxon>Conoideocrella</taxon>
    </lineage>
</organism>
<name>A0AAJ0CHR6_9HYPO</name>
<gene>
    <name evidence="2" type="ORF">QQS21_009086</name>
</gene>
<feature type="region of interest" description="Disordered" evidence="1">
    <location>
        <begin position="83"/>
        <end position="108"/>
    </location>
</feature>
<protein>
    <submittedName>
        <fullName evidence="2">Uncharacterized protein</fullName>
    </submittedName>
</protein>
<sequence>MSMSGPTFMSTDAHPNLPQSGYGAVVPQGSSYQAGTDASDNPTTVQPPSVLGKRKAETQDNERLSKRLSLLNLERNGHKLYVPVETPSNLTSATQTATQPTAPDDSMQLDDSKHKVYIYNLDDELSSESEDEEGKLVFLPNIEKHLRDNRIPPHILANSDGELAGMQLVLYSDPRSLSVPEEKDGVRKAIIDSRQRAREKQRLECEGVATTNNTTLPPTCDDDDEMDID</sequence>
<reference evidence="2" key="1">
    <citation type="submission" date="2023-06" db="EMBL/GenBank/DDBJ databases">
        <title>Conoideocrella luteorostrata (Hypocreales: Clavicipitaceae), a potential biocontrol fungus for elongate hemlock scale in United States Christmas tree production areas.</title>
        <authorList>
            <person name="Barrett H."/>
            <person name="Lovett B."/>
            <person name="Macias A.M."/>
            <person name="Stajich J.E."/>
            <person name="Kasson M.T."/>
        </authorList>
    </citation>
    <scope>NUCLEOTIDE SEQUENCE</scope>
    <source>
        <strain evidence="2">ARSEF 14590</strain>
    </source>
</reference>
<evidence type="ECO:0000313" key="3">
    <source>
        <dbReference type="Proteomes" id="UP001251528"/>
    </source>
</evidence>
<feature type="compositionally biased region" description="Basic and acidic residues" evidence="1">
    <location>
        <begin position="195"/>
        <end position="205"/>
    </location>
</feature>
<feature type="compositionally biased region" description="Polar residues" evidence="1">
    <location>
        <begin position="1"/>
        <end position="10"/>
    </location>
</feature>